<evidence type="ECO:0000313" key="3">
    <source>
        <dbReference type="Proteomes" id="UP001187471"/>
    </source>
</evidence>
<dbReference type="InterPro" id="IPR006461">
    <property type="entry name" value="PLAC_motif_containing"/>
</dbReference>
<evidence type="ECO:0000313" key="2">
    <source>
        <dbReference type="EMBL" id="KAK2980433.1"/>
    </source>
</evidence>
<accession>A0AA88R191</accession>
<organism evidence="2 3">
    <name type="scientific">Escallonia rubra</name>
    <dbReference type="NCBI Taxonomy" id="112253"/>
    <lineage>
        <taxon>Eukaryota</taxon>
        <taxon>Viridiplantae</taxon>
        <taxon>Streptophyta</taxon>
        <taxon>Embryophyta</taxon>
        <taxon>Tracheophyta</taxon>
        <taxon>Spermatophyta</taxon>
        <taxon>Magnoliopsida</taxon>
        <taxon>eudicotyledons</taxon>
        <taxon>Gunneridae</taxon>
        <taxon>Pentapetalae</taxon>
        <taxon>asterids</taxon>
        <taxon>campanulids</taxon>
        <taxon>Escalloniales</taxon>
        <taxon>Escalloniaceae</taxon>
        <taxon>Escallonia</taxon>
    </lineage>
</organism>
<comment type="caution">
    <text evidence="2">The sequence shown here is derived from an EMBL/GenBank/DDBJ whole genome shotgun (WGS) entry which is preliminary data.</text>
</comment>
<feature type="transmembrane region" description="Helical" evidence="1">
    <location>
        <begin position="86"/>
        <end position="106"/>
    </location>
</feature>
<evidence type="ECO:0000256" key="1">
    <source>
        <dbReference type="SAM" id="Phobius"/>
    </source>
</evidence>
<sequence length="152" mass="17317">MYNNPNQPAARPWSTGICHSCFSDCSLCESEFVRCVTCWCPCITFGRIAEIVDEGATFHLFRLNVAMAMAVDIPELIKSHPCAVSAAIYALIMHFTGCGCCCYSFIYRSKMRRRYMLLEEPCADCLVHCCCHKCALRQEYRELQHQGFDMSL</sequence>
<dbReference type="NCBIfam" id="TIGR01571">
    <property type="entry name" value="A_thal_Cys_rich"/>
    <property type="match status" value="1"/>
</dbReference>
<proteinExistence type="predicted"/>
<keyword evidence="1" id="KW-0812">Transmembrane</keyword>
<feature type="non-terminal residue" evidence="2">
    <location>
        <position position="152"/>
    </location>
</feature>
<dbReference type="AlphaFoldDB" id="A0AA88R191"/>
<dbReference type="Pfam" id="PF04749">
    <property type="entry name" value="PLAC8"/>
    <property type="match status" value="1"/>
</dbReference>
<name>A0AA88R191_9ASTE</name>
<protein>
    <submittedName>
        <fullName evidence="2">Uncharacterized protein</fullName>
    </submittedName>
</protein>
<keyword evidence="3" id="KW-1185">Reference proteome</keyword>
<keyword evidence="1" id="KW-0472">Membrane</keyword>
<dbReference type="PANTHER" id="PTHR15907">
    <property type="entry name" value="DUF614 FAMILY PROTEIN-RELATED"/>
    <property type="match status" value="1"/>
</dbReference>
<reference evidence="2" key="1">
    <citation type="submission" date="2022-12" db="EMBL/GenBank/DDBJ databases">
        <title>Draft genome assemblies for two species of Escallonia (Escalloniales).</title>
        <authorList>
            <person name="Chanderbali A."/>
            <person name="Dervinis C."/>
            <person name="Anghel I."/>
            <person name="Soltis D."/>
            <person name="Soltis P."/>
            <person name="Zapata F."/>
        </authorList>
    </citation>
    <scope>NUCLEOTIDE SEQUENCE</scope>
    <source>
        <strain evidence="2">UCBG92.1500</strain>
        <tissue evidence="2">Leaf</tissue>
    </source>
</reference>
<dbReference type="EMBL" id="JAVXUO010001636">
    <property type="protein sequence ID" value="KAK2980433.1"/>
    <property type="molecule type" value="Genomic_DNA"/>
</dbReference>
<gene>
    <name evidence="2" type="ORF">RJ640_029217</name>
</gene>
<dbReference type="Proteomes" id="UP001187471">
    <property type="component" value="Unassembled WGS sequence"/>
</dbReference>
<keyword evidence="1" id="KW-1133">Transmembrane helix</keyword>